<accession>A0A915I548</accession>
<dbReference type="WBParaSite" id="nRc.2.0.1.t08514-RA">
    <property type="protein sequence ID" value="nRc.2.0.1.t08514-RA"/>
    <property type="gene ID" value="nRc.2.0.1.g08514"/>
</dbReference>
<sequence length="75" mass="8347">MGHMGVRAAMSSRNNLHTLCVSLLNDKVFTYHLLAINCEDRENIQMETGKEVTLNIAPVLFSVFESTSMPLSVGY</sequence>
<proteinExistence type="predicted"/>
<organism evidence="1 2">
    <name type="scientific">Romanomermis culicivorax</name>
    <name type="common">Nematode worm</name>
    <dbReference type="NCBI Taxonomy" id="13658"/>
    <lineage>
        <taxon>Eukaryota</taxon>
        <taxon>Metazoa</taxon>
        <taxon>Ecdysozoa</taxon>
        <taxon>Nematoda</taxon>
        <taxon>Enoplea</taxon>
        <taxon>Dorylaimia</taxon>
        <taxon>Mermithida</taxon>
        <taxon>Mermithoidea</taxon>
        <taxon>Mermithidae</taxon>
        <taxon>Romanomermis</taxon>
    </lineage>
</organism>
<dbReference type="AlphaFoldDB" id="A0A915I548"/>
<dbReference type="Proteomes" id="UP000887565">
    <property type="component" value="Unplaced"/>
</dbReference>
<protein>
    <submittedName>
        <fullName evidence="2">Uncharacterized protein</fullName>
    </submittedName>
</protein>
<reference evidence="2" key="1">
    <citation type="submission" date="2022-11" db="UniProtKB">
        <authorList>
            <consortium name="WormBaseParasite"/>
        </authorList>
    </citation>
    <scope>IDENTIFICATION</scope>
</reference>
<name>A0A915I548_ROMCU</name>
<evidence type="ECO:0000313" key="1">
    <source>
        <dbReference type="Proteomes" id="UP000887565"/>
    </source>
</evidence>
<evidence type="ECO:0000313" key="2">
    <source>
        <dbReference type="WBParaSite" id="nRc.2.0.1.t08514-RA"/>
    </source>
</evidence>
<keyword evidence="1" id="KW-1185">Reference proteome</keyword>